<dbReference type="GO" id="GO:0034028">
    <property type="term" value="F:5-(carboxyamino)imidazole ribonucleotide synthase activity"/>
    <property type="evidence" value="ECO:0007669"/>
    <property type="project" value="UniProtKB-EC"/>
</dbReference>
<dbReference type="HAMAP" id="MF_01928">
    <property type="entry name" value="PurK"/>
    <property type="match status" value="1"/>
</dbReference>
<keyword evidence="2 4" id="KW-0658">Purine biosynthesis</keyword>
<feature type="binding site" evidence="4">
    <location>
        <position position="103"/>
    </location>
    <ligand>
        <name>ATP</name>
        <dbReference type="ChEBI" id="CHEBI:30616"/>
    </ligand>
</feature>
<dbReference type="SUPFAM" id="SSF52440">
    <property type="entry name" value="PreATP-grasp domain"/>
    <property type="match status" value="1"/>
</dbReference>
<sequence length="379" mass="40985">MTFPVVGMVGGGQLARMTHEAGIPLGVRFKLLSDTAQDSAAQVVQDVMIGDYRDLETLREFAKGCDVITFDHEHVPTEHLRALEAEGVVIRPGADALVRAQDKGVMRATLDGIAVPCPRHRIVSDPADVAAFAAEGSGFPVVLKTVRGGYDGKGVWIVRSAEEASEPFKAGVPVLAEEKVDFVRELAANVVRSPHGQAVAYPVVESIQVDGVCDTVIAPAPNLPAELSARAQQLALTIARELDVVGHLAVELFETGDGRILVNELAMRPHNSGHWTQDGAVTSQFANHLRAVLDLPLGDPRPRARWTVMTNVLGGDYPDMYFAYLHCMARDPGLKIHMYGKDVKPGRKVGHVNTYGDDLADVIERARHAADYLRGTITE</sequence>
<dbReference type="PROSITE" id="PS50975">
    <property type="entry name" value="ATP_GRASP"/>
    <property type="match status" value="1"/>
</dbReference>
<dbReference type="Pfam" id="PF02222">
    <property type="entry name" value="ATP-grasp"/>
    <property type="match status" value="1"/>
</dbReference>
<dbReference type="InterPro" id="IPR054350">
    <property type="entry name" value="PurT/PurK_preATP-grasp"/>
</dbReference>
<evidence type="ECO:0000313" key="7">
    <source>
        <dbReference type="EMBL" id="MDF2260376.1"/>
    </source>
</evidence>
<dbReference type="InterPro" id="IPR011761">
    <property type="entry name" value="ATP-grasp"/>
</dbReference>
<evidence type="ECO:0000313" key="8">
    <source>
        <dbReference type="Proteomes" id="UP001220022"/>
    </source>
</evidence>
<reference evidence="7 8" key="1">
    <citation type="submission" date="2023-03" db="EMBL/GenBank/DDBJ databases">
        <title>Draft genome sequence of type strain Streptomyces ferralitis JCM 14344.</title>
        <authorList>
            <person name="Klaysubun C."/>
            <person name="Duangmal K."/>
        </authorList>
    </citation>
    <scope>NUCLEOTIDE SEQUENCE [LARGE SCALE GENOMIC DNA]</scope>
    <source>
        <strain evidence="7 8">JCM 14344</strain>
    </source>
</reference>
<dbReference type="Pfam" id="PF17769">
    <property type="entry name" value="PurK_C"/>
    <property type="match status" value="1"/>
</dbReference>
<name>A0ABT5Z991_9ACTN</name>
<organism evidence="7 8">
    <name type="scientific">Streptantibioticus ferralitis</name>
    <dbReference type="NCBI Taxonomy" id="236510"/>
    <lineage>
        <taxon>Bacteria</taxon>
        <taxon>Bacillati</taxon>
        <taxon>Actinomycetota</taxon>
        <taxon>Actinomycetes</taxon>
        <taxon>Kitasatosporales</taxon>
        <taxon>Streptomycetaceae</taxon>
        <taxon>Streptantibioticus</taxon>
    </lineage>
</organism>
<dbReference type="NCBIfam" id="NF004679">
    <property type="entry name" value="PRK06019.1-5"/>
    <property type="match status" value="1"/>
</dbReference>
<comment type="caution">
    <text evidence="7">The sequence shown here is derived from an EMBL/GenBank/DDBJ whole genome shotgun (WGS) entry which is preliminary data.</text>
</comment>
<dbReference type="Gene3D" id="3.30.1490.20">
    <property type="entry name" value="ATP-grasp fold, A domain"/>
    <property type="match status" value="1"/>
</dbReference>
<comment type="pathway">
    <text evidence="4 5">Purine metabolism; IMP biosynthesis via de novo pathway; 5-amino-1-(5-phospho-D-ribosyl)imidazole-4-carboxylate from 5-amino-1-(5-phospho-D-ribosyl)imidazole (N5-CAIR route): step 1/2.</text>
</comment>
<evidence type="ECO:0000256" key="5">
    <source>
        <dbReference type="RuleBase" id="RU361200"/>
    </source>
</evidence>
<evidence type="ECO:0000256" key="4">
    <source>
        <dbReference type="HAMAP-Rule" id="MF_01928"/>
    </source>
</evidence>
<feature type="binding site" evidence="4">
    <location>
        <position position="144"/>
    </location>
    <ligand>
        <name>ATP</name>
        <dbReference type="ChEBI" id="CHEBI:30616"/>
    </ligand>
</feature>
<keyword evidence="3 4" id="KW-0067">ATP-binding</keyword>
<keyword evidence="8" id="KW-1185">Reference proteome</keyword>
<evidence type="ECO:0000259" key="6">
    <source>
        <dbReference type="PROSITE" id="PS50975"/>
    </source>
</evidence>
<dbReference type="NCBIfam" id="TIGR01161">
    <property type="entry name" value="purK"/>
    <property type="match status" value="1"/>
</dbReference>
<dbReference type="InterPro" id="IPR005875">
    <property type="entry name" value="PurK"/>
</dbReference>
<keyword evidence="4 5" id="KW-0436">Ligase</keyword>
<dbReference type="InterPro" id="IPR003135">
    <property type="entry name" value="ATP-grasp_carboxylate-amine"/>
</dbReference>
<accession>A0ABT5Z991</accession>
<dbReference type="EMBL" id="JARHTQ010000033">
    <property type="protein sequence ID" value="MDF2260376.1"/>
    <property type="molecule type" value="Genomic_DNA"/>
</dbReference>
<dbReference type="NCBIfam" id="NF004680">
    <property type="entry name" value="PRK06019.1-6"/>
    <property type="match status" value="1"/>
</dbReference>
<comment type="similarity">
    <text evidence="4 5">Belongs to the PurK/PurT family.</text>
</comment>
<dbReference type="Gene3D" id="3.40.50.20">
    <property type="match status" value="1"/>
</dbReference>
<dbReference type="InterPro" id="IPR040686">
    <property type="entry name" value="PurK_C"/>
</dbReference>
<gene>
    <name evidence="4 5" type="primary">purK</name>
    <name evidence="7" type="ORF">P2L57_33105</name>
</gene>
<dbReference type="PANTHER" id="PTHR11609:SF5">
    <property type="entry name" value="PHOSPHORIBOSYLAMINOIMIDAZOLE CARBOXYLASE"/>
    <property type="match status" value="1"/>
</dbReference>
<dbReference type="Gene3D" id="3.30.470.20">
    <property type="entry name" value="ATP-grasp fold, B domain"/>
    <property type="match status" value="1"/>
</dbReference>
<proteinExistence type="inferred from homology"/>
<dbReference type="InterPro" id="IPR013815">
    <property type="entry name" value="ATP_grasp_subdomain_1"/>
</dbReference>
<feature type="domain" description="ATP-grasp" evidence="6">
    <location>
        <begin position="107"/>
        <end position="293"/>
    </location>
</feature>
<comment type="subunit">
    <text evidence="4 5">Homodimer.</text>
</comment>
<comment type="catalytic activity">
    <reaction evidence="4 5">
        <text>5-amino-1-(5-phospho-beta-D-ribosyl)imidazole + hydrogencarbonate + ATP = 5-carboxyamino-1-(5-phospho-D-ribosyl)imidazole + ADP + phosphate + 2 H(+)</text>
        <dbReference type="Rhea" id="RHEA:19317"/>
        <dbReference type="ChEBI" id="CHEBI:15378"/>
        <dbReference type="ChEBI" id="CHEBI:17544"/>
        <dbReference type="ChEBI" id="CHEBI:30616"/>
        <dbReference type="ChEBI" id="CHEBI:43474"/>
        <dbReference type="ChEBI" id="CHEBI:58730"/>
        <dbReference type="ChEBI" id="CHEBI:137981"/>
        <dbReference type="ChEBI" id="CHEBI:456216"/>
        <dbReference type="EC" id="6.3.4.18"/>
    </reaction>
</comment>
<dbReference type="EC" id="6.3.4.18" evidence="4 5"/>
<dbReference type="InterPro" id="IPR016185">
    <property type="entry name" value="PreATP-grasp_dom_sf"/>
</dbReference>
<keyword evidence="1 4" id="KW-0547">Nucleotide-binding</keyword>
<dbReference type="Proteomes" id="UP001220022">
    <property type="component" value="Unassembled WGS sequence"/>
</dbReference>
<feature type="binding site" evidence="4">
    <location>
        <begin position="177"/>
        <end position="180"/>
    </location>
    <ligand>
        <name>ATP</name>
        <dbReference type="ChEBI" id="CHEBI:30616"/>
    </ligand>
</feature>
<dbReference type="SUPFAM" id="SSF56059">
    <property type="entry name" value="Glutathione synthetase ATP-binding domain-like"/>
    <property type="match status" value="1"/>
</dbReference>
<dbReference type="InterPro" id="IPR011054">
    <property type="entry name" value="Rudment_hybrid_motif"/>
</dbReference>
<comment type="caution">
    <text evidence="4">Lacks conserved residue(s) required for the propagation of feature annotation.</text>
</comment>
<evidence type="ECO:0000256" key="2">
    <source>
        <dbReference type="ARBA" id="ARBA00022755"/>
    </source>
</evidence>
<protein>
    <recommendedName>
        <fullName evidence="4 5">N5-carboxyaminoimidazole ribonucleotide synthase</fullName>
        <shortName evidence="4 5">N5-CAIR synthase</shortName>
        <ecNumber evidence="4 5">6.3.4.18</ecNumber>
    </recommendedName>
    <alternativeName>
        <fullName evidence="4 5">5-(carboxyamino)imidazole ribonucleotide synthetase</fullName>
    </alternativeName>
</protein>
<feature type="binding site" evidence="4">
    <location>
        <position position="185"/>
    </location>
    <ligand>
        <name>ATP</name>
        <dbReference type="ChEBI" id="CHEBI:30616"/>
    </ligand>
</feature>
<dbReference type="PANTHER" id="PTHR11609">
    <property type="entry name" value="PURINE BIOSYNTHESIS PROTEIN 6/7, PUR6/7"/>
    <property type="match status" value="1"/>
</dbReference>
<comment type="function">
    <text evidence="5">Catalyzes the ATP-dependent conversion of 5-aminoimidazole ribonucleotide (AIR) and HCO(3)- to N5-carboxyaminoimidazole ribonucleotide (N5-CAIR).</text>
</comment>
<comment type="function">
    <text evidence="4">Catalyzes the ATP-dependent conversion of 5-aminoimidazole ribonucleotide (AIR) and HCO(3)(-) to N5-carboxyaminoimidazole ribonucleotide (N5-CAIR).</text>
</comment>
<dbReference type="Pfam" id="PF22660">
    <property type="entry name" value="RS_preATP-grasp-like"/>
    <property type="match status" value="1"/>
</dbReference>
<dbReference type="SUPFAM" id="SSF51246">
    <property type="entry name" value="Rudiment single hybrid motif"/>
    <property type="match status" value="1"/>
</dbReference>
<feature type="binding site" evidence="4">
    <location>
        <begin position="263"/>
        <end position="264"/>
    </location>
    <ligand>
        <name>ATP</name>
        <dbReference type="ChEBI" id="CHEBI:30616"/>
    </ligand>
</feature>
<dbReference type="RefSeq" id="WP_275820920.1">
    <property type="nucleotide sequence ID" value="NZ_BAAANM010000021.1"/>
</dbReference>
<evidence type="ECO:0000256" key="1">
    <source>
        <dbReference type="ARBA" id="ARBA00022741"/>
    </source>
</evidence>
<evidence type="ECO:0000256" key="3">
    <source>
        <dbReference type="ARBA" id="ARBA00022840"/>
    </source>
</evidence>